<dbReference type="Gene3D" id="3.30.200.20">
    <property type="entry name" value="Phosphorylase Kinase, domain 1"/>
    <property type="match status" value="1"/>
</dbReference>
<dbReference type="InterPro" id="IPR051681">
    <property type="entry name" value="Ser/Thr_Kinases-Pseudokinases"/>
</dbReference>
<name>F2U345_SALR5</name>
<dbReference type="PROSITE" id="PS50011">
    <property type="entry name" value="PROTEIN_KINASE_DOM"/>
    <property type="match status" value="1"/>
</dbReference>
<dbReference type="PANTHER" id="PTHR44329">
    <property type="entry name" value="SERINE/THREONINE-PROTEIN KINASE TNNI3K-RELATED"/>
    <property type="match status" value="1"/>
</dbReference>
<keyword evidence="2" id="KW-0547">Nucleotide-binding</keyword>
<dbReference type="InterPro" id="IPR011009">
    <property type="entry name" value="Kinase-like_dom_sf"/>
</dbReference>
<dbReference type="InParanoid" id="F2U345"/>
<keyword evidence="5" id="KW-0175">Coiled coil</keyword>
<dbReference type="InterPro" id="IPR000719">
    <property type="entry name" value="Prot_kinase_dom"/>
</dbReference>
<dbReference type="Proteomes" id="UP000007799">
    <property type="component" value="Unassembled WGS sequence"/>
</dbReference>
<evidence type="ECO:0000256" key="6">
    <source>
        <dbReference type="SAM" id="Phobius"/>
    </source>
</evidence>
<dbReference type="STRING" id="946362.F2U345"/>
<keyword evidence="6" id="KW-0812">Transmembrane</keyword>
<keyword evidence="6" id="KW-1133">Transmembrane helix</keyword>
<dbReference type="GO" id="GO:0004674">
    <property type="term" value="F:protein serine/threonine kinase activity"/>
    <property type="evidence" value="ECO:0007669"/>
    <property type="project" value="UniProtKB-KW"/>
</dbReference>
<dbReference type="GO" id="GO:0005524">
    <property type="term" value="F:ATP binding"/>
    <property type="evidence" value="ECO:0007669"/>
    <property type="project" value="UniProtKB-KW"/>
</dbReference>
<dbReference type="eggNOG" id="KOG0192">
    <property type="taxonomic scope" value="Eukaryota"/>
</dbReference>
<sequence length="978" mass="109314">MDEVDVRTAVGAALTAVVGVSLLWLMFLLGRRKSREQFQHITTNHPSSLLLDSVVALTQTQSSDETVEEDTSDGEAVRWRWWQRQDNQLDVMEQLMQEAGLQHHIKELLRSIACDEPARDIELVGTTLGTKGAQSLAIAFDRRNNKNIEVLRLYDNLIGSEDCVMLADALQGYTDLRELHIGNNPIGPQGCQALATALRDHSGLQELLLINVGVPAAHAVGAGWPEARDVQWSEERELTRGVEREKQGDQLAGHADAMNSKDETIRQLRDQLAEHADAMRTKDETIRQLRDQLAEHADAMRTKDETIRRLHDQLAEHANAANTKDETIRQLQSLFNLDLNPARFEEKKRAKDHEGKPIKGAFGKLYRSTFAGHDVALKEVDDVEERPRLQHLLEAMSDTATSTSTAAQSRVPDKRVLREVAVLASLRHPNIVPFLGLCHDSDRSTLAFVLSWAENGSLYDYIHVHKKHISNVEKLRILSEVAAAMEFLHAHDVVHRDLKSPNVLLDASLSAKNASVVSKVVGTPLWASPEQLLEQPLRADTDVFSFGCIMWEVWFNTKPWHHGEYSGERISGRTLGDKYDKHEYLPLDVEEGRKMEGAFKALLRGCFQSSGNRVGFCQLHTALKAQHDAGDRLSQIGEKKQQELLHGPPDAVWKFPQQLLAAVQATELSTRQSVHIAPLQPDEDAVTELLHAAGGRTAQQNPLCPFGRTLCCVAITWCEQKLVAFNGALHRNNTRYRGHLTSAGHPFAPKYAHDTLTGQATDAEERAVLERVTRSGRPGVYNVLDTSRLYNMLDANCVDKDPPIRLQRVFHGVRSLEAVVGILGGDFAQLQTQGAKFGAGCYFTPDLDYALAYTSRCRPRHSSPPELHCLKLEPGKAYRVVLACDVMYGNPYPVTHKSLHPTRRHDPERKWRSFRDQPLISRHDAHVAVIDFTSGDIRHSQPFHPHTQWDQGGNVSAAEIVVTDPSCVLVRAVLVFEA</sequence>
<evidence type="ECO:0000259" key="7">
    <source>
        <dbReference type="PROSITE" id="PS50011"/>
    </source>
</evidence>
<keyword evidence="9" id="KW-1185">Reference proteome</keyword>
<evidence type="ECO:0000256" key="3">
    <source>
        <dbReference type="ARBA" id="ARBA00022777"/>
    </source>
</evidence>
<organism evidence="9">
    <name type="scientific">Salpingoeca rosetta (strain ATCC 50818 / BSB-021)</name>
    <dbReference type="NCBI Taxonomy" id="946362"/>
    <lineage>
        <taxon>Eukaryota</taxon>
        <taxon>Choanoflagellata</taxon>
        <taxon>Craspedida</taxon>
        <taxon>Salpingoecidae</taxon>
        <taxon>Salpingoeca</taxon>
    </lineage>
</organism>
<dbReference type="InterPro" id="IPR008271">
    <property type="entry name" value="Ser/Thr_kinase_AS"/>
</dbReference>
<proteinExistence type="predicted"/>
<dbReference type="SUPFAM" id="SSF56112">
    <property type="entry name" value="Protein kinase-like (PK-like)"/>
    <property type="match status" value="1"/>
</dbReference>
<dbReference type="PANTHER" id="PTHR44329:SF288">
    <property type="entry name" value="MITOGEN-ACTIVATED PROTEIN KINASE KINASE KINASE 20"/>
    <property type="match status" value="1"/>
</dbReference>
<dbReference type="Gene3D" id="1.20.5.170">
    <property type="match status" value="1"/>
</dbReference>
<reference evidence="8" key="1">
    <citation type="submission" date="2009-08" db="EMBL/GenBank/DDBJ databases">
        <title>Annotation of Salpingoeca rosetta.</title>
        <authorList>
            <consortium name="The Broad Institute Genome Sequencing Platform"/>
            <person name="Russ C."/>
            <person name="Cuomo C."/>
            <person name="Burger G."/>
            <person name="Gray M.W."/>
            <person name="Holland P.W.H."/>
            <person name="King N."/>
            <person name="Lang F.B.F."/>
            <person name="Roger A.J."/>
            <person name="Ruiz-Trillo I."/>
            <person name="Young S.K."/>
            <person name="Zeng Q."/>
            <person name="Gargeya S."/>
            <person name="Alvarado L."/>
            <person name="Berlin A."/>
            <person name="Chapman S.B."/>
            <person name="Chen Z."/>
            <person name="Freedman E."/>
            <person name="Gellesch M."/>
            <person name="Goldberg J."/>
            <person name="Griggs A."/>
            <person name="Gujja S."/>
            <person name="Heilman E."/>
            <person name="Heiman D."/>
            <person name="Howarth C."/>
            <person name="Mehta T."/>
            <person name="Neiman D."/>
            <person name="Pearson M."/>
            <person name="Roberts A."/>
            <person name="Saif S."/>
            <person name="Shea T."/>
            <person name="Shenoy N."/>
            <person name="Sisk P."/>
            <person name="Stolte C."/>
            <person name="Sykes S."/>
            <person name="White J."/>
            <person name="Yandava C."/>
            <person name="Haas B."/>
            <person name="Nusbaum C."/>
            <person name="Birren B."/>
        </authorList>
    </citation>
    <scope>NUCLEOTIDE SEQUENCE [LARGE SCALE GENOMIC DNA]</scope>
    <source>
        <strain evidence="8">ATCC 50818</strain>
    </source>
</reference>
<dbReference type="SUPFAM" id="SSF52047">
    <property type="entry name" value="RNI-like"/>
    <property type="match status" value="1"/>
</dbReference>
<keyword evidence="1" id="KW-0808">Transferase</keyword>
<dbReference type="SUPFAM" id="SSF56399">
    <property type="entry name" value="ADP-ribosylation"/>
    <property type="match status" value="1"/>
</dbReference>
<dbReference type="OrthoDB" id="4062651at2759"/>
<dbReference type="SMART" id="SM00220">
    <property type="entry name" value="S_TKc"/>
    <property type="match status" value="1"/>
</dbReference>
<evidence type="ECO:0000256" key="4">
    <source>
        <dbReference type="ARBA" id="ARBA00022840"/>
    </source>
</evidence>
<dbReference type="InterPro" id="IPR032675">
    <property type="entry name" value="LRR_dom_sf"/>
</dbReference>
<feature type="coiled-coil region" evidence="5">
    <location>
        <begin position="258"/>
        <end position="306"/>
    </location>
</feature>
<feature type="transmembrane region" description="Helical" evidence="6">
    <location>
        <begin position="6"/>
        <end position="29"/>
    </location>
</feature>
<keyword evidence="6" id="KW-0472">Membrane</keyword>
<keyword evidence="8" id="KW-0723">Serine/threonine-protein kinase</keyword>
<keyword evidence="3 8" id="KW-0418">Kinase</keyword>
<protein>
    <submittedName>
        <fullName evidence="8">Serine/threonine protein kinase</fullName>
    </submittedName>
</protein>
<accession>F2U345</accession>
<dbReference type="AlphaFoldDB" id="F2U345"/>
<evidence type="ECO:0000313" key="8">
    <source>
        <dbReference type="EMBL" id="EGD82040.1"/>
    </source>
</evidence>
<dbReference type="EMBL" id="GL832960">
    <property type="protein sequence ID" value="EGD82040.1"/>
    <property type="molecule type" value="Genomic_DNA"/>
</dbReference>
<dbReference type="SMART" id="SM00368">
    <property type="entry name" value="LRR_RI"/>
    <property type="match status" value="2"/>
</dbReference>
<dbReference type="Pfam" id="PF00069">
    <property type="entry name" value="Pkinase"/>
    <property type="match status" value="1"/>
</dbReference>
<gene>
    <name evidence="8" type="ORF">PTSG_02727</name>
</gene>
<dbReference type="RefSeq" id="XP_004996223.1">
    <property type="nucleotide sequence ID" value="XM_004996166.1"/>
</dbReference>
<keyword evidence="4" id="KW-0067">ATP-binding</keyword>
<dbReference type="Gene3D" id="3.80.10.10">
    <property type="entry name" value="Ribonuclease Inhibitor"/>
    <property type="match status" value="1"/>
</dbReference>
<feature type="domain" description="Protein kinase" evidence="7">
    <location>
        <begin position="351"/>
        <end position="623"/>
    </location>
</feature>
<evidence type="ECO:0000256" key="5">
    <source>
        <dbReference type="SAM" id="Coils"/>
    </source>
</evidence>
<dbReference type="GeneID" id="16076809"/>
<evidence type="ECO:0000256" key="2">
    <source>
        <dbReference type="ARBA" id="ARBA00022741"/>
    </source>
</evidence>
<evidence type="ECO:0000313" key="9">
    <source>
        <dbReference type="Proteomes" id="UP000007799"/>
    </source>
</evidence>
<dbReference type="Gene3D" id="1.10.510.10">
    <property type="entry name" value="Transferase(Phosphotransferase) domain 1"/>
    <property type="match status" value="1"/>
</dbReference>
<evidence type="ECO:0000256" key="1">
    <source>
        <dbReference type="ARBA" id="ARBA00022679"/>
    </source>
</evidence>
<dbReference type="PROSITE" id="PS00108">
    <property type="entry name" value="PROTEIN_KINASE_ST"/>
    <property type="match status" value="1"/>
</dbReference>
<dbReference type="Gene3D" id="3.90.228.10">
    <property type="match status" value="1"/>
</dbReference>